<proteinExistence type="predicted"/>
<keyword evidence="5" id="KW-0560">Oxidoreductase</keyword>
<evidence type="ECO:0000256" key="3">
    <source>
        <dbReference type="ARBA" id="ARBA00022617"/>
    </source>
</evidence>
<reference evidence="10" key="1">
    <citation type="journal article" date="2019" name="Int. J. Syst. Evol. Microbiol.">
        <title>The Global Catalogue of Microorganisms (GCM) 10K type strain sequencing project: providing services to taxonomists for standard genome sequencing and annotation.</title>
        <authorList>
            <consortium name="The Broad Institute Genomics Platform"/>
            <consortium name="The Broad Institute Genome Sequencing Center for Infectious Disease"/>
            <person name="Wu L."/>
            <person name="Ma J."/>
        </authorList>
    </citation>
    <scope>NUCLEOTIDE SEQUENCE [LARGE SCALE GENOMIC DNA]</scope>
    <source>
        <strain evidence="10">CGMCC 4.7152</strain>
    </source>
</reference>
<feature type="domain" description="Oxidoreductase molybdopterin-binding" evidence="7">
    <location>
        <begin position="43"/>
        <end position="219"/>
    </location>
</feature>
<name>A0ABV9WCA5_9ACTN</name>
<dbReference type="InterPro" id="IPR008335">
    <property type="entry name" value="Mopterin_OxRdtase_euk"/>
</dbReference>
<dbReference type="InterPro" id="IPR022407">
    <property type="entry name" value="OxRdtase_Mopterin_BS"/>
</dbReference>
<evidence type="ECO:0000313" key="9">
    <source>
        <dbReference type="EMBL" id="MFC5006402.1"/>
    </source>
</evidence>
<dbReference type="InterPro" id="IPR000572">
    <property type="entry name" value="OxRdtase_Mopterin-bd_dom"/>
</dbReference>
<dbReference type="Pfam" id="PF03404">
    <property type="entry name" value="Mo-co_dimer"/>
    <property type="match status" value="1"/>
</dbReference>
<keyword evidence="4" id="KW-0479">Metal-binding</keyword>
<dbReference type="Gene3D" id="2.60.40.650">
    <property type="match status" value="1"/>
</dbReference>
<comment type="caution">
    <text evidence="9">The sequence shown here is derived from an EMBL/GenBank/DDBJ whole genome shotgun (WGS) entry which is preliminary data.</text>
</comment>
<dbReference type="PANTHER" id="PTHR19372">
    <property type="entry name" value="SULFITE REDUCTASE"/>
    <property type="match status" value="1"/>
</dbReference>
<keyword evidence="10" id="KW-1185">Reference proteome</keyword>
<protein>
    <submittedName>
        <fullName evidence="9">Sulfite oxidase</fullName>
    </submittedName>
</protein>
<feature type="domain" description="Moybdenum cofactor oxidoreductase dimerisation" evidence="8">
    <location>
        <begin position="249"/>
        <end position="360"/>
    </location>
</feature>
<evidence type="ECO:0000256" key="6">
    <source>
        <dbReference type="ARBA" id="ARBA00023004"/>
    </source>
</evidence>
<dbReference type="RefSeq" id="WP_380127029.1">
    <property type="nucleotide sequence ID" value="NZ_JBHSIU010000102.1"/>
</dbReference>
<comment type="cofactor">
    <cofactor evidence="1">
        <name>Mo-molybdopterin</name>
        <dbReference type="ChEBI" id="CHEBI:71302"/>
    </cofactor>
</comment>
<dbReference type="PRINTS" id="PR00407">
    <property type="entry name" value="EUMOPTERIN"/>
</dbReference>
<dbReference type="InterPro" id="IPR014756">
    <property type="entry name" value="Ig_E-set"/>
</dbReference>
<evidence type="ECO:0000256" key="1">
    <source>
        <dbReference type="ARBA" id="ARBA00001924"/>
    </source>
</evidence>
<dbReference type="SUPFAM" id="SSF56524">
    <property type="entry name" value="Oxidoreductase molybdopterin-binding domain"/>
    <property type="match status" value="1"/>
</dbReference>
<dbReference type="InterPro" id="IPR036374">
    <property type="entry name" value="OxRdtase_Mopterin-bd_sf"/>
</dbReference>
<dbReference type="EMBL" id="JBHSIU010000102">
    <property type="protein sequence ID" value="MFC5006402.1"/>
    <property type="molecule type" value="Genomic_DNA"/>
</dbReference>
<evidence type="ECO:0000313" key="10">
    <source>
        <dbReference type="Proteomes" id="UP001595912"/>
    </source>
</evidence>
<keyword evidence="6" id="KW-0408">Iron</keyword>
<dbReference type="CDD" id="cd02110">
    <property type="entry name" value="SO_family_Moco_dimer"/>
    <property type="match status" value="1"/>
</dbReference>
<dbReference type="PROSITE" id="PS00559">
    <property type="entry name" value="MOLYBDOPTERIN_EUK"/>
    <property type="match status" value="1"/>
</dbReference>
<accession>A0ABV9WCA5</accession>
<dbReference type="Proteomes" id="UP001595912">
    <property type="component" value="Unassembled WGS sequence"/>
</dbReference>
<dbReference type="Gene3D" id="3.90.420.10">
    <property type="entry name" value="Oxidoreductase, molybdopterin-binding domain"/>
    <property type="match status" value="1"/>
</dbReference>
<evidence type="ECO:0000256" key="5">
    <source>
        <dbReference type="ARBA" id="ARBA00023002"/>
    </source>
</evidence>
<dbReference type="SUPFAM" id="SSF81296">
    <property type="entry name" value="E set domains"/>
    <property type="match status" value="1"/>
</dbReference>
<evidence type="ECO:0000256" key="2">
    <source>
        <dbReference type="ARBA" id="ARBA00022505"/>
    </source>
</evidence>
<dbReference type="Pfam" id="PF00174">
    <property type="entry name" value="Oxidored_molyb"/>
    <property type="match status" value="1"/>
</dbReference>
<keyword evidence="2" id="KW-0500">Molybdenum</keyword>
<evidence type="ECO:0000259" key="7">
    <source>
        <dbReference type="Pfam" id="PF00174"/>
    </source>
</evidence>
<evidence type="ECO:0000256" key="4">
    <source>
        <dbReference type="ARBA" id="ARBA00022723"/>
    </source>
</evidence>
<keyword evidence="3" id="KW-0349">Heme</keyword>
<evidence type="ECO:0000259" key="8">
    <source>
        <dbReference type="Pfam" id="PF03404"/>
    </source>
</evidence>
<gene>
    <name evidence="9" type="ORF">ACFPIJ_52360</name>
</gene>
<sequence>MGYWGKRDDMIVHDVEPYNAEPPCAMLDGRSLTPLDTFYSRNHGPVQQIDPDEWRLDVDGLVDTPLTLSLTELRNRFASRTVVATLQCAGNRRVELAAFRPIPGQTPWGSAAISTAQWTGAALADVLAAAGLCLDAQHIAFAASDVSHVPDPPQPFGASIPVAKALADEVLLAWEMNGVPLPAVHGAPVRVVVPGYIGARSVKWVRRLTAQEHPSDNYFQAKDYLLLPADADPAAAASGQGLSLGVAALNAAILRPSDRQTLPAGPIQVSGYASAGDNRGVARLDVSVDGGQHWSQADLEPAAGPWAWRLWQVTVKLPPGPGVIVARAWDTSAVVQSESAEHLWNPLGYMNTAWARVRVTGGL</sequence>
<dbReference type="InterPro" id="IPR005066">
    <property type="entry name" value="MoCF_OxRdtse_dimer"/>
</dbReference>
<organism evidence="9 10">
    <name type="scientific">Dactylosporangium cerinum</name>
    <dbReference type="NCBI Taxonomy" id="1434730"/>
    <lineage>
        <taxon>Bacteria</taxon>
        <taxon>Bacillati</taxon>
        <taxon>Actinomycetota</taxon>
        <taxon>Actinomycetes</taxon>
        <taxon>Micromonosporales</taxon>
        <taxon>Micromonosporaceae</taxon>
        <taxon>Dactylosporangium</taxon>
    </lineage>
</organism>
<dbReference type="PANTHER" id="PTHR19372:SF7">
    <property type="entry name" value="SULFITE OXIDASE, MITOCHONDRIAL"/>
    <property type="match status" value="1"/>
</dbReference>